<feature type="region of interest" description="Disordered" evidence="10">
    <location>
        <begin position="461"/>
        <end position="665"/>
    </location>
</feature>
<dbReference type="GO" id="GO:0005576">
    <property type="term" value="C:extracellular region"/>
    <property type="evidence" value="ECO:0007669"/>
    <property type="project" value="UniProtKB-SubCell"/>
</dbReference>
<dbReference type="InterPro" id="IPR033112">
    <property type="entry name" value="PLA2_Asp_AS"/>
</dbReference>
<feature type="compositionally biased region" description="Low complexity" evidence="10">
    <location>
        <begin position="490"/>
        <end position="501"/>
    </location>
</feature>
<evidence type="ECO:0000313" key="12">
    <source>
        <dbReference type="Proteomes" id="UP000076408"/>
    </source>
</evidence>
<feature type="disulfide bond" evidence="7">
    <location>
        <begin position="1367"/>
        <end position="1414"/>
    </location>
</feature>
<evidence type="ECO:0000256" key="9">
    <source>
        <dbReference type="SAM" id="Coils"/>
    </source>
</evidence>
<dbReference type="InterPro" id="IPR037966">
    <property type="entry name" value="Brd8_Bromo_dom"/>
</dbReference>
<reference evidence="12" key="1">
    <citation type="journal article" date="2014" name="Genome Biol.">
        <title>Genome analysis of a major urban malaria vector mosquito, Anopheles stephensi.</title>
        <authorList>
            <person name="Jiang X."/>
            <person name="Peery A."/>
            <person name="Hall A.B."/>
            <person name="Sharma A."/>
            <person name="Chen X.G."/>
            <person name="Waterhouse R.M."/>
            <person name="Komissarov A."/>
            <person name="Riehle M.M."/>
            <person name="Shouche Y."/>
            <person name="Sharakhova M.V."/>
            <person name="Lawson D."/>
            <person name="Pakpour N."/>
            <person name="Arensburger P."/>
            <person name="Davidson V.L."/>
            <person name="Eiglmeier K."/>
            <person name="Emrich S."/>
            <person name="George P."/>
            <person name="Kennedy R.C."/>
            <person name="Mane S.P."/>
            <person name="Maslen G."/>
            <person name="Oringanje C."/>
            <person name="Qi Y."/>
            <person name="Settlage R."/>
            <person name="Tojo M."/>
            <person name="Tubio J.M."/>
            <person name="Unger M.F."/>
            <person name="Wang B."/>
            <person name="Vernick K.D."/>
            <person name="Ribeiro J.M."/>
            <person name="James A.A."/>
            <person name="Michel K."/>
            <person name="Riehle M.A."/>
            <person name="Luckhart S."/>
            <person name="Sharakhov I.V."/>
            <person name="Tu Z."/>
        </authorList>
    </citation>
    <scope>NUCLEOTIDE SEQUENCE [LARGE SCALE GENOMIC DNA]</scope>
    <source>
        <strain evidence="12">Indian</strain>
    </source>
</reference>
<feature type="compositionally biased region" description="Basic and acidic residues" evidence="10">
    <location>
        <begin position="505"/>
        <end position="519"/>
    </location>
</feature>
<feature type="compositionally biased region" description="Acidic residues" evidence="10">
    <location>
        <begin position="566"/>
        <end position="575"/>
    </location>
</feature>
<feature type="region of interest" description="Disordered" evidence="10">
    <location>
        <begin position="697"/>
        <end position="746"/>
    </location>
</feature>
<dbReference type="PANTHER" id="PTHR15398">
    <property type="entry name" value="BROMODOMAIN-CONTAINING PROTEIN 8"/>
    <property type="match status" value="1"/>
</dbReference>
<evidence type="ECO:0000256" key="6">
    <source>
        <dbReference type="PIRSR" id="PIRSR601211-2"/>
    </source>
</evidence>
<feature type="binding site" evidence="6">
    <location>
        <position position="1346"/>
    </location>
    <ligand>
        <name>Ca(2+)</name>
        <dbReference type="ChEBI" id="CHEBI:29108"/>
    </ligand>
</feature>
<evidence type="ECO:0000256" key="8">
    <source>
        <dbReference type="RuleBase" id="RU003654"/>
    </source>
</evidence>
<feature type="compositionally biased region" description="Low complexity" evidence="10">
    <location>
        <begin position="232"/>
        <end position="250"/>
    </location>
</feature>
<evidence type="ECO:0000256" key="3">
    <source>
        <dbReference type="ARBA" id="ARBA00023117"/>
    </source>
</evidence>
<protein>
    <submittedName>
        <fullName evidence="11">Uncharacterized protein</fullName>
    </submittedName>
</protein>
<dbReference type="OMA" id="MCTNAIM"/>
<evidence type="ECO:0000256" key="4">
    <source>
        <dbReference type="ARBA" id="ARBA00023157"/>
    </source>
</evidence>
<dbReference type="InterPro" id="IPR036427">
    <property type="entry name" value="Bromodomain-like_sf"/>
</dbReference>
<feature type="active site" evidence="5">
    <location>
        <position position="1364"/>
    </location>
</feature>
<dbReference type="InterPro" id="IPR033113">
    <property type="entry name" value="PLA2_histidine"/>
</dbReference>
<dbReference type="InterPro" id="IPR036444">
    <property type="entry name" value="PLipase_A2_dom_sf"/>
</dbReference>
<dbReference type="GO" id="GO:0005509">
    <property type="term" value="F:calcium ion binding"/>
    <property type="evidence" value="ECO:0007669"/>
    <property type="project" value="InterPro"/>
</dbReference>
<feature type="binding site" evidence="6">
    <location>
        <position position="1344"/>
    </location>
    <ligand>
        <name>Ca(2+)</name>
        <dbReference type="ChEBI" id="CHEBI:29108"/>
    </ligand>
</feature>
<accession>A0A182XX36</accession>
<dbReference type="GO" id="GO:0035267">
    <property type="term" value="C:NuA4 histone acetyltransferase complex"/>
    <property type="evidence" value="ECO:0007669"/>
    <property type="project" value="TreeGrafter"/>
</dbReference>
<evidence type="ECO:0000256" key="7">
    <source>
        <dbReference type="PIRSR" id="PIRSR601211-3"/>
    </source>
</evidence>
<dbReference type="SUPFAM" id="SSF47370">
    <property type="entry name" value="Bromodomain"/>
    <property type="match status" value="1"/>
</dbReference>
<dbReference type="VEuPathDB" id="VectorBase:ASTEI00772"/>
<dbReference type="Proteomes" id="UP000076408">
    <property type="component" value="Unassembled WGS sequence"/>
</dbReference>
<keyword evidence="3" id="KW-0103">Bromodomain</keyword>
<feature type="coiled-coil region" evidence="9">
    <location>
        <begin position="102"/>
        <end position="175"/>
    </location>
</feature>
<dbReference type="PROSITE" id="PS50014">
    <property type="entry name" value="BROMODOMAIN_2"/>
    <property type="match status" value="1"/>
</dbReference>
<feature type="compositionally biased region" description="Acidic residues" evidence="10">
    <location>
        <begin position="703"/>
        <end position="718"/>
    </location>
</feature>
<feature type="compositionally biased region" description="Basic and acidic residues" evidence="10">
    <location>
        <begin position="719"/>
        <end position="732"/>
    </location>
</feature>
<evidence type="ECO:0000256" key="5">
    <source>
        <dbReference type="PIRSR" id="PIRSR601211-1"/>
    </source>
</evidence>
<evidence type="ECO:0000256" key="1">
    <source>
        <dbReference type="ARBA" id="ARBA00004613"/>
    </source>
</evidence>
<reference evidence="11" key="2">
    <citation type="submission" date="2020-05" db="UniProtKB">
        <authorList>
            <consortium name="EnsemblMetazoa"/>
        </authorList>
    </citation>
    <scope>IDENTIFICATION</scope>
    <source>
        <strain evidence="11">Indian</strain>
    </source>
</reference>
<dbReference type="InterPro" id="IPR016090">
    <property type="entry name" value="PLA2-like_dom"/>
</dbReference>
<keyword evidence="9" id="KW-0175">Coiled coil</keyword>
<dbReference type="PRINTS" id="PR00389">
    <property type="entry name" value="PHPHLIPASEA2"/>
</dbReference>
<dbReference type="PROSITE" id="PS00119">
    <property type="entry name" value="PA2_ASP"/>
    <property type="match status" value="1"/>
</dbReference>
<feature type="region of interest" description="Disordered" evidence="10">
    <location>
        <begin position="422"/>
        <end position="447"/>
    </location>
</feature>
<feature type="disulfide bond" evidence="7">
    <location>
        <begin position="1360"/>
        <end position="1421"/>
    </location>
</feature>
<dbReference type="STRING" id="30069.A0A182XX36"/>
<feature type="region of interest" description="Disordered" evidence="10">
    <location>
        <begin position="770"/>
        <end position="835"/>
    </location>
</feature>
<dbReference type="GO" id="GO:0016042">
    <property type="term" value="P:lipid catabolic process"/>
    <property type="evidence" value="ECO:0007669"/>
    <property type="project" value="InterPro"/>
</dbReference>
<organism evidence="11 12">
    <name type="scientific">Anopheles stephensi</name>
    <name type="common">Indo-Pakistan malaria mosquito</name>
    <dbReference type="NCBI Taxonomy" id="30069"/>
    <lineage>
        <taxon>Eukaryota</taxon>
        <taxon>Metazoa</taxon>
        <taxon>Ecdysozoa</taxon>
        <taxon>Arthropoda</taxon>
        <taxon>Hexapoda</taxon>
        <taxon>Insecta</taxon>
        <taxon>Pterygota</taxon>
        <taxon>Neoptera</taxon>
        <taxon>Endopterygota</taxon>
        <taxon>Diptera</taxon>
        <taxon>Nematocera</taxon>
        <taxon>Culicoidea</taxon>
        <taxon>Culicidae</taxon>
        <taxon>Anophelinae</taxon>
        <taxon>Anopheles</taxon>
    </lineage>
</organism>
<evidence type="ECO:0000313" key="11">
    <source>
        <dbReference type="EnsemblMetazoa" id="ASTEI00772-PA"/>
    </source>
</evidence>
<dbReference type="Gene3D" id="1.20.920.10">
    <property type="entry name" value="Bromodomain-like"/>
    <property type="match status" value="1"/>
</dbReference>
<dbReference type="InterPro" id="IPR001211">
    <property type="entry name" value="PLA2"/>
</dbReference>
<feature type="disulfide bond" evidence="7">
    <location>
        <begin position="1394"/>
        <end position="1412"/>
    </location>
</feature>
<dbReference type="GO" id="GO:0050482">
    <property type="term" value="P:arachidonate secretion"/>
    <property type="evidence" value="ECO:0007669"/>
    <property type="project" value="InterPro"/>
</dbReference>
<feature type="disulfide bond" evidence="7">
    <location>
        <begin position="1345"/>
        <end position="1361"/>
    </location>
</feature>
<dbReference type="Pfam" id="PF00068">
    <property type="entry name" value="Phospholip_A2_1"/>
    <property type="match status" value="1"/>
</dbReference>
<keyword evidence="2" id="KW-0964">Secreted</keyword>
<feature type="compositionally biased region" description="Basic and acidic residues" evidence="10">
    <location>
        <begin position="770"/>
        <end position="799"/>
    </location>
</feature>
<dbReference type="PANTHER" id="PTHR15398:SF4">
    <property type="entry name" value="BROMODOMAIN-CONTAINING PROTEIN 8 ISOFORM X1"/>
    <property type="match status" value="1"/>
</dbReference>
<dbReference type="Gene3D" id="1.20.90.10">
    <property type="entry name" value="Phospholipase A2 domain"/>
    <property type="match status" value="1"/>
</dbReference>
<sequence>MSSIQERLQMKRVPLDKWSTKEKLCLASSVACSGDQNWMSVSRSLKMLCSENRPNDWFAQKSCAAQYGKLLENVETPKRKKRTASERDGVAAVETPGESILRKLTQERIIELKKTIQEETQQYIKVKEDIILIQSGVTDEKKLREMWKQIEQEKAQKEKEQLQHAQWLKEREEKKLELERQWRPMYPNSPTATKAPTPPIKFKDETDEDSQGSCKSGTSPLLTSLLKNAGEGRASSGGPIGSPASAGSQAVASPTITNLLTGSAAKSPSSTGIVGLAGTTDLDAQLGVTIKQEALDASSNAFDGKELHPVKLEEAECSSNVDGANATKLEDANAAKPETLFAEMDSEDNADPAKDLMDVLEDLIPDDLDEILKENSNMILEDVDLKNVVESIIMEEDTLKDKDIDLMADAEDVSMAEVGAEEGVAATASKNEAPSVERPKSPPTIVSPVTATAASTVSAAAEVSKPSATVVEKEEDASAPVESAVDEKVTVAQQQTTSTSQPVPKEPKVECSEPVEAKVEIIPIEDSTSNSPATNDPSSDDNKDTAEDSSGQEQAESVIVVSDSAKEEDEFEDREADVSPTDGGPPAIEDEDSDDKPLASLDVAVDSGKLSLKEEMDQPTVNKPLTVAVEPEKRTVEPTLASPKEAKTEAAKVEPSSPPVDEAKAKKEAMEKLASEYDFKDDVEPIVQLSTRKLKEEKHVSEDEVFVDAQETVDEPEEVKETVEPLVKKPPVDDTALTVTDTDDDSLIEMKIGKAKRDYSRRRLADEAQKLRDDLAGHSRSEETEGRSLRKLRDRDRSESPFVAQDDEPNEKMKRSYSSTPVMDSIPGSPASSEDRDYRAWKKSILAVYSKIAASKHATAFQKPPPEDQTAQLIYRPMDLVQIKRNIENGNIRTTAEFQRDVLLMCTNAIMLNRGDLCSPQAASLLMRESASIIEAGMDPKVVKERDDIFPLAPSTESMIASHNHHHHHHHPHHKGPYATAKMKSHIKRILNINEENSTLDSYLLSLFNMENLNPTYVFLLPMDGQNHVRKLIYQRSDFEEAQFPNVTTLNKFTGKPNRTVGSKPGSDMMLEKKIFEHMEKDTMDDGTRKVIEENVRTERNFIKFMDELNRDLEEEENRRVLKESLRKSVTRTSASSALFTPYTYRSTQTISWDDLGLEGWAGGLRELQGGHRFDHPVLEKPKTTTTPPQPMLQASFSGVQQGPVRSTASLGAPLKTIVNQTAAVASAAARYKQTGVLLSENIGVKLQEIYKRTNGSNARIKWPITNSRDAHRDEDVFIARANNPFGHSTKWRWSNETDQEDPLKVEVQSSRDGRAKRGVYNLYSMIKCATGCDPIIYKGYGCYCGFLGSGQALDGIDRCCKMHDYCYSTANCPMFLEYFVPYLWKCYRGRPLCAIDHGEWGGPGSCASRLCHCDLSLSKCLRRYYCPRKRNVCTTSPLRLLQNLVMVF</sequence>
<feature type="binding site" evidence="6">
    <location>
        <position position="1365"/>
    </location>
    <ligand>
        <name>Ca(2+)</name>
        <dbReference type="ChEBI" id="CHEBI:29108"/>
    </ligand>
</feature>
<feature type="compositionally biased region" description="Polar residues" evidence="10">
    <location>
        <begin position="211"/>
        <end position="226"/>
    </location>
</feature>
<proteinExistence type="inferred from homology"/>
<name>A0A182XX36_ANOST</name>
<dbReference type="VEuPathDB" id="VectorBase:ASTE011435"/>
<keyword evidence="4 7" id="KW-1015">Disulfide bond</keyword>
<dbReference type="GO" id="GO:0004623">
    <property type="term" value="F:phospholipase A2 activity"/>
    <property type="evidence" value="ECO:0007669"/>
    <property type="project" value="InterPro"/>
</dbReference>
<dbReference type="SMART" id="SM00085">
    <property type="entry name" value="PA2c"/>
    <property type="match status" value="1"/>
</dbReference>
<dbReference type="SMART" id="SM00297">
    <property type="entry name" value="BROMO"/>
    <property type="match status" value="1"/>
</dbReference>
<dbReference type="GO" id="GO:0006644">
    <property type="term" value="P:phospholipid metabolic process"/>
    <property type="evidence" value="ECO:0007669"/>
    <property type="project" value="InterPro"/>
</dbReference>
<dbReference type="CDD" id="cd00125">
    <property type="entry name" value="PLA2c"/>
    <property type="match status" value="1"/>
</dbReference>
<evidence type="ECO:0000256" key="2">
    <source>
        <dbReference type="ARBA" id="ARBA00022525"/>
    </source>
</evidence>
<evidence type="ECO:0000256" key="10">
    <source>
        <dbReference type="SAM" id="MobiDB-lite"/>
    </source>
</evidence>
<comment type="cofactor">
    <cofactor evidence="6">
        <name>Ca(2+)</name>
        <dbReference type="ChEBI" id="CHEBI:29108"/>
    </cofactor>
    <text evidence="6">Binds 1 Ca(2+) ion per subunit.</text>
</comment>
<dbReference type="CDD" id="cd05507">
    <property type="entry name" value="Bromo_brd8_like"/>
    <property type="match status" value="1"/>
</dbReference>
<keyword evidence="6" id="KW-0479">Metal-binding</keyword>
<dbReference type="InterPro" id="IPR001487">
    <property type="entry name" value="Bromodomain"/>
</dbReference>
<feature type="region of interest" description="Disordered" evidence="10">
    <location>
        <begin position="177"/>
        <end position="251"/>
    </location>
</feature>
<keyword evidence="6" id="KW-0106">Calcium</keyword>
<dbReference type="EnsemblMetazoa" id="ASTEI00772-RA">
    <property type="protein sequence ID" value="ASTEI00772-PA"/>
    <property type="gene ID" value="ASTEI00772"/>
</dbReference>
<feature type="active site" evidence="5">
    <location>
        <position position="1415"/>
    </location>
</feature>
<feature type="compositionally biased region" description="Polar residues" evidence="10">
    <location>
        <begin position="526"/>
        <end position="537"/>
    </location>
</feature>
<dbReference type="Pfam" id="PF00439">
    <property type="entry name" value="Bromodomain"/>
    <property type="match status" value="1"/>
</dbReference>
<comment type="similarity">
    <text evidence="8">Belongs to the phospholipase A2 family.</text>
</comment>
<dbReference type="VEuPathDB" id="VectorBase:ASTEI20_030850"/>
<keyword evidence="12" id="KW-1185">Reference proteome</keyword>
<comment type="subcellular location">
    <subcellularLocation>
        <location evidence="1">Secreted</location>
    </subcellularLocation>
</comment>
<dbReference type="PROSITE" id="PS00118">
    <property type="entry name" value="PA2_HIS"/>
    <property type="match status" value="1"/>
</dbReference>
<dbReference type="SUPFAM" id="SSF48619">
    <property type="entry name" value="Phospholipase A2, PLA2"/>
    <property type="match status" value="1"/>
</dbReference>